<evidence type="ECO:0000313" key="1">
    <source>
        <dbReference type="EMBL" id="GGM94410.1"/>
    </source>
</evidence>
<keyword evidence="2" id="KW-1185">Reference proteome</keyword>
<name>A0ABQ2HZS8_9PSEU</name>
<dbReference type="Proteomes" id="UP000597656">
    <property type="component" value="Unassembled WGS sequence"/>
</dbReference>
<evidence type="ECO:0000313" key="2">
    <source>
        <dbReference type="Proteomes" id="UP000597656"/>
    </source>
</evidence>
<gene>
    <name evidence="1" type="ORF">GCM10011609_34870</name>
</gene>
<reference evidence="2" key="1">
    <citation type="journal article" date="2019" name="Int. J. Syst. Evol. Microbiol.">
        <title>The Global Catalogue of Microorganisms (GCM) 10K type strain sequencing project: providing services to taxonomists for standard genome sequencing and annotation.</title>
        <authorList>
            <consortium name="The Broad Institute Genomics Platform"/>
            <consortium name="The Broad Institute Genome Sequencing Center for Infectious Disease"/>
            <person name="Wu L."/>
            <person name="Ma J."/>
        </authorList>
    </citation>
    <scope>NUCLEOTIDE SEQUENCE [LARGE SCALE GENOMIC DNA]</scope>
    <source>
        <strain evidence="2">CGMCC 4.7319</strain>
    </source>
</reference>
<accession>A0ABQ2HZS8</accession>
<comment type="caution">
    <text evidence="1">The sequence shown here is derived from an EMBL/GenBank/DDBJ whole genome shotgun (WGS) entry which is preliminary data.</text>
</comment>
<protein>
    <submittedName>
        <fullName evidence="1">Uncharacterized protein</fullName>
    </submittedName>
</protein>
<dbReference type="EMBL" id="BMNC01000004">
    <property type="protein sequence ID" value="GGM94410.1"/>
    <property type="molecule type" value="Genomic_DNA"/>
</dbReference>
<sequence length="240" mass="25942">MSSDTETISSKSTTAASEWRVCLAGEQDDSSIDRFEVRSAQRALALLKTKLGRERLLDLLADEIAAGDAYLRDQVARSAGEEATGTTTLHAHGITAGQFTGWLSQAFAREDVLLAGHPEHYSIHAGGGRVNIVETLGDHICSFYMREWDEAKSPEAPTLPADPNSTYGRRSRMVLEDGTVIGGIANAFTDVEGGFTASLSVTLPASCSPTVIEHHLEHFAVEFHNWILRAASELSARSDI</sequence>
<dbReference type="RefSeq" id="WP_189155774.1">
    <property type="nucleotide sequence ID" value="NZ_BMNC01000004.1"/>
</dbReference>
<proteinExistence type="predicted"/>
<organism evidence="1 2">
    <name type="scientific">Lentzea pudingi</name>
    <dbReference type="NCBI Taxonomy" id="1789439"/>
    <lineage>
        <taxon>Bacteria</taxon>
        <taxon>Bacillati</taxon>
        <taxon>Actinomycetota</taxon>
        <taxon>Actinomycetes</taxon>
        <taxon>Pseudonocardiales</taxon>
        <taxon>Pseudonocardiaceae</taxon>
        <taxon>Lentzea</taxon>
    </lineage>
</organism>